<organism evidence="6 7">
    <name type="scientific">Advenella incenata</name>
    <dbReference type="NCBI Taxonomy" id="267800"/>
    <lineage>
        <taxon>Bacteria</taxon>
        <taxon>Pseudomonadati</taxon>
        <taxon>Pseudomonadota</taxon>
        <taxon>Betaproteobacteria</taxon>
        <taxon>Burkholderiales</taxon>
        <taxon>Alcaligenaceae</taxon>
    </lineage>
</organism>
<dbReference type="RefSeq" id="WP_242612244.1">
    <property type="nucleotide sequence ID" value="NZ_SHKO01000002.1"/>
</dbReference>
<keyword evidence="2" id="KW-0285">Flavoprotein</keyword>
<accession>A0A4Q7VBX6</accession>
<dbReference type="SUPFAM" id="SSF47203">
    <property type="entry name" value="Acyl-CoA dehydrogenase C-terminal domain-like"/>
    <property type="match status" value="1"/>
</dbReference>
<evidence type="ECO:0000256" key="4">
    <source>
        <dbReference type="ARBA" id="ARBA00023002"/>
    </source>
</evidence>
<evidence type="ECO:0000256" key="2">
    <source>
        <dbReference type="ARBA" id="ARBA00022630"/>
    </source>
</evidence>
<dbReference type="InterPro" id="IPR009075">
    <property type="entry name" value="AcylCo_DH/oxidase_C"/>
</dbReference>
<keyword evidence="7" id="KW-1185">Reference proteome</keyword>
<dbReference type="PANTHER" id="PTHR43884">
    <property type="entry name" value="ACYL-COA DEHYDROGENASE"/>
    <property type="match status" value="1"/>
</dbReference>
<dbReference type="InterPro" id="IPR036250">
    <property type="entry name" value="AcylCo_DH-like_C"/>
</dbReference>
<dbReference type="SUPFAM" id="SSF56645">
    <property type="entry name" value="Acyl-CoA dehydrogenase NM domain-like"/>
    <property type="match status" value="1"/>
</dbReference>
<dbReference type="InterPro" id="IPR009100">
    <property type="entry name" value="AcylCoA_DH/oxidase_NM_dom_sf"/>
</dbReference>
<dbReference type="PANTHER" id="PTHR43884:SF20">
    <property type="entry name" value="ACYL-COA DEHYDROGENASE FADE28"/>
    <property type="match status" value="1"/>
</dbReference>
<evidence type="ECO:0000259" key="5">
    <source>
        <dbReference type="Pfam" id="PF00441"/>
    </source>
</evidence>
<dbReference type="Proteomes" id="UP000293398">
    <property type="component" value="Unassembled WGS sequence"/>
</dbReference>
<evidence type="ECO:0000313" key="7">
    <source>
        <dbReference type="Proteomes" id="UP000293398"/>
    </source>
</evidence>
<evidence type="ECO:0000256" key="1">
    <source>
        <dbReference type="ARBA" id="ARBA00009347"/>
    </source>
</evidence>
<protein>
    <submittedName>
        <fullName evidence="6">Alkylation response protein AidB-like acyl-CoA dehydrogenase</fullName>
    </submittedName>
</protein>
<gene>
    <name evidence="6" type="ORF">EV681_2603</name>
</gene>
<keyword evidence="3" id="KW-0274">FAD</keyword>
<dbReference type="EMBL" id="SHKO01000002">
    <property type="protein sequence ID" value="RZT94185.1"/>
    <property type="molecule type" value="Genomic_DNA"/>
</dbReference>
<proteinExistence type="inferred from homology"/>
<name>A0A4Q7VBX6_9BURK</name>
<comment type="caution">
    <text evidence="6">The sequence shown here is derived from an EMBL/GenBank/DDBJ whole genome shotgun (WGS) entry which is preliminary data.</text>
</comment>
<dbReference type="Pfam" id="PF00441">
    <property type="entry name" value="Acyl-CoA_dh_1"/>
    <property type="match status" value="1"/>
</dbReference>
<feature type="domain" description="Acyl-CoA dehydrogenase/oxidase C-terminal" evidence="5">
    <location>
        <begin position="191"/>
        <end position="296"/>
    </location>
</feature>
<dbReference type="AlphaFoldDB" id="A0A4Q7VBX6"/>
<evidence type="ECO:0000256" key="3">
    <source>
        <dbReference type="ARBA" id="ARBA00022827"/>
    </source>
</evidence>
<dbReference type="GO" id="GO:0003995">
    <property type="term" value="F:acyl-CoA dehydrogenase activity"/>
    <property type="evidence" value="ECO:0007669"/>
    <property type="project" value="TreeGrafter"/>
</dbReference>
<sequence length="319" mass="33839">MSHQEESLRPEEFAEAAAAAVSDVLGREVRDTATVLAAAGLFGVCAQENRGGLGLGLAFGVPVCEAAGSLQLHFPLVQQMVLAKAFGDSDIAQALVAGEKIATIAWQGSLTEKSASHASYADACDWILVADETGASLLETASLRLQANGTMDPEYPQFDVDLASAVVKARLSADAFATLKDDALVLSAGFINGLSAEALTRTAQYTSTRVQFARPLSAKQVVRHTLARMQLLHETSTAALRRALLTNEFGASRDVAPAFSGALGNAVFIIEKAIHLHGGMGFTWELPLHYSLREVRKIEAAFNNGRRLESLGAQFIATV</sequence>
<comment type="similarity">
    <text evidence="1">Belongs to the acyl-CoA dehydrogenase family.</text>
</comment>
<dbReference type="Gene3D" id="1.20.140.10">
    <property type="entry name" value="Butyryl-CoA Dehydrogenase, subunit A, domain 3"/>
    <property type="match status" value="1"/>
</dbReference>
<keyword evidence="4" id="KW-0560">Oxidoreductase</keyword>
<reference evidence="6 7" key="1">
    <citation type="submission" date="2019-02" db="EMBL/GenBank/DDBJ databases">
        <title>Genomic Encyclopedia of Type Strains, Phase IV (KMG-IV): sequencing the most valuable type-strain genomes for metagenomic binning, comparative biology and taxonomic classification.</title>
        <authorList>
            <person name="Goeker M."/>
        </authorList>
    </citation>
    <scope>NUCLEOTIDE SEQUENCE [LARGE SCALE GENOMIC DNA]</scope>
    <source>
        <strain evidence="6 7">DSM 23814</strain>
    </source>
</reference>
<evidence type="ECO:0000313" key="6">
    <source>
        <dbReference type="EMBL" id="RZT94185.1"/>
    </source>
</evidence>